<reference evidence="1 2" key="1">
    <citation type="submission" date="2024-01" db="EMBL/GenBank/DDBJ databases">
        <title>A draft genome for a cacao thread blight-causing isolate of Paramarasmius palmivorus.</title>
        <authorList>
            <person name="Baruah I.K."/>
            <person name="Bukari Y."/>
            <person name="Amoako-Attah I."/>
            <person name="Meinhardt L.W."/>
            <person name="Bailey B.A."/>
            <person name="Cohen S.P."/>
        </authorList>
    </citation>
    <scope>NUCLEOTIDE SEQUENCE [LARGE SCALE GENOMIC DNA]</scope>
    <source>
        <strain evidence="1 2">GH-12</strain>
    </source>
</reference>
<name>A0AAW0EC93_9AGAR</name>
<accession>A0AAW0EC93</accession>
<dbReference type="PANTHER" id="PTHR37171">
    <property type="entry name" value="SERINE/THREONINE-PROTEIN KINASE YRZF-RELATED"/>
    <property type="match status" value="1"/>
</dbReference>
<proteinExistence type="predicted"/>
<dbReference type="InterPro" id="IPR052396">
    <property type="entry name" value="Meiotic_Drive_Suppr_Kinase"/>
</dbReference>
<keyword evidence="2" id="KW-1185">Reference proteome</keyword>
<sequence>MTTLRVQFPVTQWPGWHIPELTLTSTDQTSLLPSSSSAITVQVDPKTDSDYCSDSPVFRAYIKDTLQRQDGTQVVLKFAFREDFVDDLAQEAEVYRNALEPLQGSAIPRCYGLFTGEGEEGQEIACLVLEYCGESLDQPFCLLPLDVRMRILERLYELHKCGVHHGDFAERNVLKYNNDIRLIDFDQTEFHDCDCNQTFDVRPGAKLPRPEDFGCPALWEICRFEMRIWDESCDFQEVFYNRKASKIMTSTSIPISVA</sequence>
<dbReference type="Gene3D" id="1.10.510.10">
    <property type="entry name" value="Transferase(Phosphotransferase) domain 1"/>
    <property type="match status" value="1"/>
</dbReference>
<dbReference type="Proteomes" id="UP001383192">
    <property type="component" value="Unassembled WGS sequence"/>
</dbReference>
<dbReference type="AlphaFoldDB" id="A0AAW0EC93"/>
<evidence type="ECO:0000313" key="1">
    <source>
        <dbReference type="EMBL" id="KAK7062818.1"/>
    </source>
</evidence>
<gene>
    <name evidence="1" type="ORF">VNI00_000312</name>
</gene>
<dbReference type="PANTHER" id="PTHR37171:SF1">
    <property type="entry name" value="SERINE_THREONINE-PROTEIN KINASE YRZF-RELATED"/>
    <property type="match status" value="1"/>
</dbReference>
<protein>
    <recommendedName>
        <fullName evidence="3">Non-specific serine/threonine protein kinase</fullName>
    </recommendedName>
</protein>
<evidence type="ECO:0000313" key="2">
    <source>
        <dbReference type="Proteomes" id="UP001383192"/>
    </source>
</evidence>
<organism evidence="1 2">
    <name type="scientific">Paramarasmius palmivorus</name>
    <dbReference type="NCBI Taxonomy" id="297713"/>
    <lineage>
        <taxon>Eukaryota</taxon>
        <taxon>Fungi</taxon>
        <taxon>Dikarya</taxon>
        <taxon>Basidiomycota</taxon>
        <taxon>Agaricomycotina</taxon>
        <taxon>Agaricomycetes</taxon>
        <taxon>Agaricomycetidae</taxon>
        <taxon>Agaricales</taxon>
        <taxon>Marasmiineae</taxon>
        <taxon>Marasmiaceae</taxon>
        <taxon>Paramarasmius</taxon>
    </lineage>
</organism>
<evidence type="ECO:0008006" key="3">
    <source>
        <dbReference type="Google" id="ProtNLM"/>
    </source>
</evidence>
<comment type="caution">
    <text evidence="1">The sequence shown here is derived from an EMBL/GenBank/DDBJ whole genome shotgun (WGS) entry which is preliminary data.</text>
</comment>
<dbReference type="InterPro" id="IPR011009">
    <property type="entry name" value="Kinase-like_dom_sf"/>
</dbReference>
<dbReference type="SUPFAM" id="SSF56112">
    <property type="entry name" value="Protein kinase-like (PK-like)"/>
    <property type="match status" value="1"/>
</dbReference>
<dbReference type="EMBL" id="JAYKXP010000001">
    <property type="protein sequence ID" value="KAK7062818.1"/>
    <property type="molecule type" value="Genomic_DNA"/>
</dbReference>